<feature type="compositionally biased region" description="Basic residues" evidence="1">
    <location>
        <begin position="209"/>
        <end position="244"/>
    </location>
</feature>
<comment type="caution">
    <text evidence="2">The sequence shown here is derived from an EMBL/GenBank/DDBJ whole genome shotgun (WGS) entry which is preliminary data.</text>
</comment>
<evidence type="ECO:0000256" key="1">
    <source>
        <dbReference type="SAM" id="MobiDB-lite"/>
    </source>
</evidence>
<dbReference type="EMBL" id="MCFD01000001">
    <property type="protein sequence ID" value="ORX74645.1"/>
    <property type="molecule type" value="Genomic_DNA"/>
</dbReference>
<evidence type="ECO:0000313" key="3">
    <source>
        <dbReference type="Proteomes" id="UP000193922"/>
    </source>
</evidence>
<gene>
    <name evidence="2" type="ORF">DL89DRAFT_264462</name>
</gene>
<dbReference type="AlphaFoldDB" id="A0A1Y1WMQ1"/>
<dbReference type="OrthoDB" id="5511712at2759"/>
<name>A0A1Y1WMQ1_9FUNG</name>
<proteinExistence type="predicted"/>
<feature type="compositionally biased region" description="Basic residues" evidence="1">
    <location>
        <begin position="191"/>
        <end position="201"/>
    </location>
</feature>
<dbReference type="Proteomes" id="UP000193922">
    <property type="component" value="Unassembled WGS sequence"/>
</dbReference>
<dbReference type="GeneID" id="63802910"/>
<feature type="region of interest" description="Disordered" evidence="1">
    <location>
        <begin position="183"/>
        <end position="260"/>
    </location>
</feature>
<reference evidence="2 3" key="1">
    <citation type="submission" date="2016-07" db="EMBL/GenBank/DDBJ databases">
        <title>Pervasive Adenine N6-methylation of Active Genes in Fungi.</title>
        <authorList>
            <consortium name="DOE Joint Genome Institute"/>
            <person name="Mondo S.J."/>
            <person name="Dannebaum R.O."/>
            <person name="Kuo R.C."/>
            <person name="Labutti K."/>
            <person name="Haridas S."/>
            <person name="Kuo A."/>
            <person name="Salamov A."/>
            <person name="Ahrendt S.R."/>
            <person name="Lipzen A."/>
            <person name="Sullivan W."/>
            <person name="Andreopoulos W.B."/>
            <person name="Clum A."/>
            <person name="Lindquist E."/>
            <person name="Daum C."/>
            <person name="Ramamoorthy G.K."/>
            <person name="Gryganskyi A."/>
            <person name="Culley D."/>
            <person name="Magnuson J.K."/>
            <person name="James T.Y."/>
            <person name="O'Malley M.A."/>
            <person name="Stajich J.E."/>
            <person name="Spatafora J.W."/>
            <person name="Visel A."/>
            <person name="Grigoriev I.V."/>
        </authorList>
    </citation>
    <scope>NUCLEOTIDE SEQUENCE [LARGE SCALE GENOMIC DNA]</scope>
    <source>
        <strain evidence="2 3">ATCC 12442</strain>
    </source>
</reference>
<organism evidence="2 3">
    <name type="scientific">Linderina pennispora</name>
    <dbReference type="NCBI Taxonomy" id="61395"/>
    <lineage>
        <taxon>Eukaryota</taxon>
        <taxon>Fungi</taxon>
        <taxon>Fungi incertae sedis</taxon>
        <taxon>Zoopagomycota</taxon>
        <taxon>Kickxellomycotina</taxon>
        <taxon>Kickxellomycetes</taxon>
        <taxon>Kickxellales</taxon>
        <taxon>Kickxellaceae</taxon>
        <taxon>Linderina</taxon>
    </lineage>
</organism>
<protein>
    <submittedName>
        <fullName evidence="2">Uncharacterized protein</fullName>
    </submittedName>
</protein>
<keyword evidence="3" id="KW-1185">Reference proteome</keyword>
<dbReference type="RefSeq" id="XP_040747856.1">
    <property type="nucleotide sequence ID" value="XM_040886262.1"/>
</dbReference>
<evidence type="ECO:0000313" key="2">
    <source>
        <dbReference type="EMBL" id="ORX74645.1"/>
    </source>
</evidence>
<sequence>MSMTPNGQAQSDPAFPMPRFQSSAWRSYWSHRKDEGDSLINCPDLLSAAEELLEIPGFCSSSSAKVPKELCDRNGDICSYRHLQKLQNRGWADTIVKSLPDSIDECSNDQVMQKLDHALLVDPECIAALKMRAVLLIRTNHMLRARQDADKLAVVVHAARPADAALLDFVDSLYEQLDAHDRLSRREKSSHMHSRRRHSRSPRTDRPSNHSHSRSRSRPRRHRGDRDRRHHHRHHHHRHQRASGHRRDSDGYRRERHRQP</sequence>
<accession>A0A1Y1WMQ1</accession>